<feature type="repeat" description="TPR" evidence="1">
    <location>
        <begin position="50"/>
        <end position="83"/>
    </location>
</feature>
<dbReference type="EMBL" id="BAABRI010000001">
    <property type="protein sequence ID" value="GAA5481082.1"/>
    <property type="molecule type" value="Genomic_DNA"/>
</dbReference>
<comment type="caution">
    <text evidence="3">The sequence shown here is derived from an EMBL/GenBank/DDBJ whole genome shotgun (WGS) entry which is preliminary data.</text>
</comment>
<dbReference type="SUPFAM" id="SSF48452">
    <property type="entry name" value="TPR-like"/>
    <property type="match status" value="1"/>
</dbReference>
<dbReference type="RefSeq" id="WP_353565238.1">
    <property type="nucleotide sequence ID" value="NZ_BAABRI010000001.1"/>
</dbReference>
<feature type="transmembrane region" description="Helical" evidence="2">
    <location>
        <begin position="148"/>
        <end position="168"/>
    </location>
</feature>
<dbReference type="PROSITE" id="PS50005">
    <property type="entry name" value="TPR"/>
    <property type="match status" value="1"/>
</dbReference>
<keyword evidence="1" id="KW-0802">TPR repeat</keyword>
<gene>
    <name evidence="3" type="ORF">Hsar01_00288</name>
</gene>
<keyword evidence="2" id="KW-0812">Transmembrane</keyword>
<evidence type="ECO:0000256" key="2">
    <source>
        <dbReference type="SAM" id="Phobius"/>
    </source>
</evidence>
<keyword evidence="4" id="KW-1185">Reference proteome</keyword>
<keyword evidence="2" id="KW-1133">Transmembrane helix</keyword>
<dbReference type="Gene3D" id="2.30.30.40">
    <property type="entry name" value="SH3 Domains"/>
    <property type="match status" value="1"/>
</dbReference>
<name>A0ABP9UK68_9BACT</name>
<feature type="transmembrane region" description="Helical" evidence="2">
    <location>
        <begin position="122"/>
        <end position="141"/>
    </location>
</feature>
<sequence length="241" mass="26331">MKWIWMLLLMVATTKADEVFDRANADYRAGRFREAAAAYESLLDRDGPSVGVLQNLGSAYHQLGDDGRAILAFERALLLAPRNPDLKANVKRVRDRAAVFPMAPESRAEKWGGWMAARTGSWLALLGMIALPAAALGWVLLRGKPGRWTMIPVGVGGAVLAAGSWLMLQAWQRTKTEGIVVARPATVRISPFETAEEKASLPAGREVILGAEKDGWFWVRVEGADTRGWVAASEVEPLVPR</sequence>
<protein>
    <recommendedName>
        <fullName evidence="5">Tetratricopeptide repeat protein</fullName>
    </recommendedName>
</protein>
<dbReference type="InterPro" id="IPR011990">
    <property type="entry name" value="TPR-like_helical_dom_sf"/>
</dbReference>
<keyword evidence="2" id="KW-0472">Membrane</keyword>
<evidence type="ECO:0000313" key="3">
    <source>
        <dbReference type="EMBL" id="GAA5481082.1"/>
    </source>
</evidence>
<dbReference type="Proteomes" id="UP001476282">
    <property type="component" value="Unassembled WGS sequence"/>
</dbReference>
<evidence type="ECO:0000256" key="1">
    <source>
        <dbReference type="PROSITE-ProRule" id="PRU00339"/>
    </source>
</evidence>
<organism evidence="3 4">
    <name type="scientific">Haloferula sargassicola</name>
    <dbReference type="NCBI Taxonomy" id="490096"/>
    <lineage>
        <taxon>Bacteria</taxon>
        <taxon>Pseudomonadati</taxon>
        <taxon>Verrucomicrobiota</taxon>
        <taxon>Verrucomicrobiia</taxon>
        <taxon>Verrucomicrobiales</taxon>
        <taxon>Verrucomicrobiaceae</taxon>
        <taxon>Haloferula</taxon>
    </lineage>
</organism>
<proteinExistence type="predicted"/>
<dbReference type="Pfam" id="PF13432">
    <property type="entry name" value="TPR_16"/>
    <property type="match status" value="1"/>
</dbReference>
<accession>A0ABP9UK68</accession>
<dbReference type="InterPro" id="IPR019734">
    <property type="entry name" value="TPR_rpt"/>
</dbReference>
<reference evidence="3 4" key="1">
    <citation type="submission" date="2024-02" db="EMBL/GenBank/DDBJ databases">
        <title>Haloferula sargassicola NBRC 104335.</title>
        <authorList>
            <person name="Ichikawa N."/>
            <person name="Katano-Makiyama Y."/>
            <person name="Hidaka K."/>
        </authorList>
    </citation>
    <scope>NUCLEOTIDE SEQUENCE [LARGE SCALE GENOMIC DNA]</scope>
    <source>
        <strain evidence="3 4">NBRC 104335</strain>
    </source>
</reference>
<dbReference type="Gene3D" id="1.25.40.10">
    <property type="entry name" value="Tetratricopeptide repeat domain"/>
    <property type="match status" value="1"/>
</dbReference>
<evidence type="ECO:0008006" key="5">
    <source>
        <dbReference type="Google" id="ProtNLM"/>
    </source>
</evidence>
<evidence type="ECO:0000313" key="4">
    <source>
        <dbReference type="Proteomes" id="UP001476282"/>
    </source>
</evidence>
<dbReference type="SMART" id="SM00028">
    <property type="entry name" value="TPR"/>
    <property type="match status" value="2"/>
</dbReference>